<dbReference type="GO" id="GO:0004674">
    <property type="term" value="F:protein serine/threonine kinase activity"/>
    <property type="evidence" value="ECO:0007669"/>
    <property type="project" value="UniProtKB-KW"/>
</dbReference>
<dbReference type="SUPFAM" id="SSF56112">
    <property type="entry name" value="Protein kinase-like (PK-like)"/>
    <property type="match status" value="5"/>
</dbReference>
<dbReference type="Pfam" id="PF07714">
    <property type="entry name" value="PK_Tyr_Ser-Thr"/>
    <property type="match status" value="4"/>
</dbReference>
<dbReference type="GO" id="GO:0005524">
    <property type="term" value="F:ATP binding"/>
    <property type="evidence" value="ECO:0007669"/>
    <property type="project" value="UniProtKB-UniRule"/>
</dbReference>
<evidence type="ECO:0000313" key="19">
    <source>
        <dbReference type="Proteomes" id="UP001229421"/>
    </source>
</evidence>
<evidence type="ECO:0000256" key="9">
    <source>
        <dbReference type="ARBA" id="ARBA00022741"/>
    </source>
</evidence>
<feature type="binding site" evidence="16">
    <location>
        <position position="693"/>
    </location>
    <ligand>
        <name>ATP</name>
        <dbReference type="ChEBI" id="CHEBI:30616"/>
    </ligand>
</feature>
<feature type="domain" description="Protein kinase" evidence="17">
    <location>
        <begin position="1"/>
        <end position="279"/>
    </location>
</feature>
<keyword evidence="7" id="KW-0812">Transmembrane</keyword>
<comment type="similarity">
    <text evidence="3">In the C-terminal section; belongs to the protein kinase superfamily. Ser/Thr protein kinase family.</text>
</comment>
<dbReference type="GO" id="GO:0005886">
    <property type="term" value="C:plasma membrane"/>
    <property type="evidence" value="ECO:0007669"/>
    <property type="project" value="UniProtKB-SubCell"/>
</dbReference>
<evidence type="ECO:0000313" key="18">
    <source>
        <dbReference type="EMBL" id="KAK1408180.1"/>
    </source>
</evidence>
<accession>A0AAD8NAG2</accession>
<dbReference type="GO" id="GO:0004714">
    <property type="term" value="F:transmembrane receptor protein tyrosine kinase activity"/>
    <property type="evidence" value="ECO:0007669"/>
    <property type="project" value="InterPro"/>
</dbReference>
<evidence type="ECO:0000256" key="10">
    <source>
        <dbReference type="ARBA" id="ARBA00022777"/>
    </source>
</evidence>
<dbReference type="Gene3D" id="3.30.200.20">
    <property type="entry name" value="Phosphorylase Kinase, domain 1"/>
    <property type="match status" value="3"/>
</dbReference>
<gene>
    <name evidence="18" type="ORF">QVD17_39815</name>
</gene>
<name>A0AAD8NAG2_TARER</name>
<dbReference type="Gene3D" id="1.10.510.10">
    <property type="entry name" value="Transferase(Phosphotransferase) domain 1"/>
    <property type="match status" value="5"/>
</dbReference>
<evidence type="ECO:0000256" key="1">
    <source>
        <dbReference type="ARBA" id="ARBA00004251"/>
    </source>
</evidence>
<dbReference type="SMART" id="SM00220">
    <property type="entry name" value="S_TKc"/>
    <property type="match status" value="2"/>
</dbReference>
<keyword evidence="11 16" id="KW-0067">ATP-binding</keyword>
<comment type="subcellular location">
    <subcellularLocation>
        <location evidence="1">Cell membrane</location>
        <topology evidence="1">Single-pass type I membrane protein</topology>
    </subcellularLocation>
</comment>
<dbReference type="EMBL" id="JAUHHV010000011">
    <property type="protein sequence ID" value="KAK1408180.1"/>
    <property type="molecule type" value="Genomic_DNA"/>
</dbReference>
<evidence type="ECO:0000256" key="3">
    <source>
        <dbReference type="ARBA" id="ARBA00010217"/>
    </source>
</evidence>
<feature type="domain" description="Protein kinase" evidence="17">
    <location>
        <begin position="662"/>
        <end position="938"/>
    </location>
</feature>
<sequence length="1321" mass="151652">MLDENMRATIVDFWYSIFLPPGQEALYVDFDTGRKYSRDPDYEKTGKLKRESDVYSFGVLLFEMLCGRTADDPIYLEENVKGLGPVENNIDKLRRLSLDRYLDDASLTWMRRLNICIDVASALGFLHEGVGKAKVIHGDTRTTNILVNHDWKAKLADFRLSLISPRNQESSDVIGHVCGTVGFLTKESDIYSFGVVLFEILCGRSTLAIHKYEGHYLPDFIRNNFEKGKHDEIVFEQIKDQIVPKSLTMFQTIAYQCLYREKEKRPTAKEVLVQLKKALEFQEQGQCQNVEQKMHQVDERPPKTLELQGNNLEYLKIPLTDITLATNNFFKTYRIPSWDAYNLYRAKLDHFDKENPSHVEGEHPKRHNTVIIKRYPEGHDLFTKEAFFTEIEILTSVKHPNIITLLGFCIESSEMILVTENVPNGYLDSYLGNLNKMSILTWERRLRICIDVACALSYLHFEVEDQKTIVNRNISSGSIGLDENGKAKISDFGLSAYLSPNQDNNKGLSLKSPVGSTRFYIDPTYVKSGKLKRELDVYSFGVVLFEILCGRKAFDPIYKGSGNDLASMVRQNFCAGTLEDMIDPIIKEETSESKFLLNKGPNKDSLNTFIEIAHRCVAEAEDERPSMKVVVEKLKKALFFQKNNKDNPRISLEDIKLATNNFHDSNCVGGGGFGGVYKGKLQDGDGFKTIVAKRLDRKLGQGEQQFSTELQILLEYKHENVIGLVGYYDEEDEKVIVYEYASRGSLDRYLGNASLTWVERLHICIDVASALYFLHSGVGRQAKVIHRDIKTPNILLNHEWKAKLGDFGLSLISPIIQDKDYVIDRACGTRGYLDPLYRKSGFLTIESDIYSFGVVLFEILCGRSTNAIRKHEGEFLSGFVKNRFEDGKLNEVVFEHIRKEIKPKSLLTFQEIAYKCLHHERENRPTTRVVLMQLKKALELQNMTSTMTNFASLKIPLENVVKATQDFHHDNAIRHDEHSTTYRGRLSWSGRLMTIAARRFDCKNAEADLKFLTELSVLYDLKHTNLVSIIGFCEEKEEKIIITTYETKGSLAQYLNNSNLTWTQRLRIGVGVARALSYLLYDEGRNYAVIHCNINSDTILLDENWEAKLSGFEYSVKQLVYHKDQVCLCEHIDTMGRMDPAIEKTGGVTQMSDIYSLGVVLFEILCGRKAFMQNDANKFLAPWAKYHFENRKLHDIIHHDLFSNQMSPQSLLKHTNVAYSCLNEDRAQRPDMDVIVEELEKALELQLRVEEKIGQNLERLKIRLILPSNQEETLYLNKYVRRRPYIDPEYAKTETQTQRPTMNVVVKKLKKALSFQILKDK</sequence>
<dbReference type="InterPro" id="IPR045272">
    <property type="entry name" value="ANXUR1/2-like"/>
</dbReference>
<dbReference type="InterPro" id="IPR011009">
    <property type="entry name" value="Kinase-like_dom_sf"/>
</dbReference>
<keyword evidence="6" id="KW-0808">Transferase</keyword>
<evidence type="ECO:0000256" key="7">
    <source>
        <dbReference type="ARBA" id="ARBA00022692"/>
    </source>
</evidence>
<keyword evidence="5" id="KW-0723">Serine/threonine-protein kinase</keyword>
<evidence type="ECO:0000256" key="12">
    <source>
        <dbReference type="ARBA" id="ARBA00022989"/>
    </source>
</evidence>
<feature type="domain" description="Protein kinase" evidence="17">
    <location>
        <begin position="967"/>
        <end position="1243"/>
    </location>
</feature>
<evidence type="ECO:0000256" key="14">
    <source>
        <dbReference type="ARBA" id="ARBA00023170"/>
    </source>
</evidence>
<protein>
    <recommendedName>
        <fullName evidence="17">Protein kinase domain-containing protein</fullName>
    </recommendedName>
</protein>
<dbReference type="GO" id="GO:0009506">
    <property type="term" value="C:plasmodesma"/>
    <property type="evidence" value="ECO:0007669"/>
    <property type="project" value="TreeGrafter"/>
</dbReference>
<evidence type="ECO:0000256" key="4">
    <source>
        <dbReference type="ARBA" id="ARBA00022475"/>
    </source>
</evidence>
<dbReference type="InterPro" id="IPR001245">
    <property type="entry name" value="Ser-Thr/Tyr_kinase_cat_dom"/>
</dbReference>
<dbReference type="PROSITE" id="PS00107">
    <property type="entry name" value="PROTEIN_KINASE_ATP"/>
    <property type="match status" value="1"/>
</dbReference>
<dbReference type="InterPro" id="IPR017441">
    <property type="entry name" value="Protein_kinase_ATP_BS"/>
</dbReference>
<keyword evidence="19" id="KW-1185">Reference proteome</keyword>
<keyword evidence="14" id="KW-0675">Receptor</keyword>
<comment type="similarity">
    <text evidence="2">In the N-terminal section; belongs to the leguminous lectin family.</text>
</comment>
<feature type="domain" description="Protein kinase" evidence="17">
    <location>
        <begin position="329"/>
        <end position="640"/>
    </location>
</feature>
<dbReference type="InterPro" id="IPR008271">
    <property type="entry name" value="Ser/Thr_kinase_AS"/>
</dbReference>
<evidence type="ECO:0000256" key="13">
    <source>
        <dbReference type="ARBA" id="ARBA00023136"/>
    </source>
</evidence>
<keyword evidence="8" id="KW-0732">Signal</keyword>
<evidence type="ECO:0000256" key="15">
    <source>
        <dbReference type="ARBA" id="ARBA00023180"/>
    </source>
</evidence>
<dbReference type="PANTHER" id="PTHR27003:SF471">
    <property type="entry name" value="VASCULAR ENDOTHELIAL GROWTH FACTOR RECEPTOR 2 (VEGFR2)-RELATED"/>
    <property type="match status" value="1"/>
</dbReference>
<proteinExistence type="inferred from homology"/>
<keyword evidence="12" id="KW-1133">Transmembrane helix</keyword>
<reference evidence="18" key="1">
    <citation type="journal article" date="2023" name="bioRxiv">
        <title>Improved chromosome-level genome assembly for marigold (Tagetes erecta).</title>
        <authorList>
            <person name="Jiang F."/>
            <person name="Yuan L."/>
            <person name="Wang S."/>
            <person name="Wang H."/>
            <person name="Xu D."/>
            <person name="Wang A."/>
            <person name="Fan W."/>
        </authorList>
    </citation>
    <scope>NUCLEOTIDE SEQUENCE</scope>
    <source>
        <strain evidence="18">WSJ</strain>
        <tissue evidence="18">Leaf</tissue>
    </source>
</reference>
<comment type="caution">
    <text evidence="18">The sequence shown here is derived from an EMBL/GenBank/DDBJ whole genome shotgun (WGS) entry which is preliminary data.</text>
</comment>
<evidence type="ECO:0000256" key="8">
    <source>
        <dbReference type="ARBA" id="ARBA00022729"/>
    </source>
</evidence>
<evidence type="ECO:0000256" key="2">
    <source>
        <dbReference type="ARBA" id="ARBA00008536"/>
    </source>
</evidence>
<evidence type="ECO:0000256" key="5">
    <source>
        <dbReference type="ARBA" id="ARBA00022527"/>
    </source>
</evidence>
<dbReference type="FunFam" id="1.10.510.10:FF:000240">
    <property type="entry name" value="Lectin-domain containing receptor kinase A4.3"/>
    <property type="match status" value="1"/>
</dbReference>
<dbReference type="PROSITE" id="PS00108">
    <property type="entry name" value="PROTEIN_KINASE_ST"/>
    <property type="match status" value="1"/>
</dbReference>
<organism evidence="18 19">
    <name type="scientific">Tagetes erecta</name>
    <name type="common">African marigold</name>
    <dbReference type="NCBI Taxonomy" id="13708"/>
    <lineage>
        <taxon>Eukaryota</taxon>
        <taxon>Viridiplantae</taxon>
        <taxon>Streptophyta</taxon>
        <taxon>Embryophyta</taxon>
        <taxon>Tracheophyta</taxon>
        <taxon>Spermatophyta</taxon>
        <taxon>Magnoliopsida</taxon>
        <taxon>eudicotyledons</taxon>
        <taxon>Gunneridae</taxon>
        <taxon>Pentapetalae</taxon>
        <taxon>asterids</taxon>
        <taxon>campanulids</taxon>
        <taxon>Asterales</taxon>
        <taxon>Asteraceae</taxon>
        <taxon>Asteroideae</taxon>
        <taxon>Heliantheae alliance</taxon>
        <taxon>Tageteae</taxon>
        <taxon>Tagetes</taxon>
    </lineage>
</organism>
<keyword evidence="15" id="KW-0325">Glycoprotein</keyword>
<evidence type="ECO:0000256" key="16">
    <source>
        <dbReference type="PROSITE-ProRule" id="PRU10141"/>
    </source>
</evidence>
<keyword evidence="4" id="KW-1003">Cell membrane</keyword>
<evidence type="ECO:0000256" key="6">
    <source>
        <dbReference type="ARBA" id="ARBA00022679"/>
    </source>
</evidence>
<evidence type="ECO:0000256" key="11">
    <source>
        <dbReference type="ARBA" id="ARBA00022840"/>
    </source>
</evidence>
<keyword evidence="10" id="KW-0418">Kinase</keyword>
<dbReference type="GO" id="GO:0002229">
    <property type="term" value="P:defense response to oomycetes"/>
    <property type="evidence" value="ECO:0007669"/>
    <property type="project" value="UniProtKB-ARBA"/>
</dbReference>
<evidence type="ECO:0000259" key="17">
    <source>
        <dbReference type="PROSITE" id="PS50011"/>
    </source>
</evidence>
<keyword evidence="13" id="KW-0472">Membrane</keyword>
<dbReference type="Proteomes" id="UP001229421">
    <property type="component" value="Unassembled WGS sequence"/>
</dbReference>
<keyword evidence="9 16" id="KW-0547">Nucleotide-binding</keyword>
<dbReference type="PROSITE" id="PS50011">
    <property type="entry name" value="PROTEIN_KINASE_DOM"/>
    <property type="match status" value="4"/>
</dbReference>
<dbReference type="PANTHER" id="PTHR27003">
    <property type="entry name" value="OS07G0166700 PROTEIN"/>
    <property type="match status" value="1"/>
</dbReference>
<dbReference type="InterPro" id="IPR000719">
    <property type="entry name" value="Prot_kinase_dom"/>
</dbReference>